<evidence type="ECO:0000313" key="10">
    <source>
        <dbReference type="Proteomes" id="UP001211005"/>
    </source>
</evidence>
<dbReference type="EC" id="5.2.1.8" evidence="6"/>
<proteinExistence type="inferred from homology"/>
<dbReference type="InterPro" id="IPR001179">
    <property type="entry name" value="PPIase_FKBP_dom"/>
</dbReference>
<keyword evidence="4 5" id="KW-0413">Isomerase</keyword>
<evidence type="ECO:0000256" key="1">
    <source>
        <dbReference type="ARBA" id="ARBA00000971"/>
    </source>
</evidence>
<dbReference type="InterPro" id="IPR046357">
    <property type="entry name" value="PPIase_dom_sf"/>
</dbReference>
<evidence type="ECO:0000256" key="4">
    <source>
        <dbReference type="ARBA" id="ARBA00023235"/>
    </source>
</evidence>
<evidence type="ECO:0000313" key="9">
    <source>
        <dbReference type="EMBL" id="WBA42874.1"/>
    </source>
</evidence>
<dbReference type="SUPFAM" id="SSF54534">
    <property type="entry name" value="FKBP-like"/>
    <property type="match status" value="1"/>
</dbReference>
<evidence type="ECO:0000259" key="8">
    <source>
        <dbReference type="PROSITE" id="PS50059"/>
    </source>
</evidence>
<evidence type="ECO:0000256" key="6">
    <source>
        <dbReference type="RuleBase" id="RU003915"/>
    </source>
</evidence>
<protein>
    <recommendedName>
        <fullName evidence="6">Peptidyl-prolyl cis-trans isomerase</fullName>
        <ecNumber evidence="6">5.2.1.8</ecNumber>
    </recommendedName>
</protein>
<feature type="region of interest" description="Disordered" evidence="7">
    <location>
        <begin position="60"/>
        <end position="83"/>
    </location>
</feature>
<dbReference type="InterPro" id="IPR000774">
    <property type="entry name" value="PPIase_FKBP_N"/>
</dbReference>
<dbReference type="GO" id="GO:0016853">
    <property type="term" value="F:isomerase activity"/>
    <property type="evidence" value="ECO:0007669"/>
    <property type="project" value="UniProtKB-KW"/>
</dbReference>
<dbReference type="RefSeq" id="WP_269560923.1">
    <property type="nucleotide sequence ID" value="NZ_CP114767.1"/>
</dbReference>
<sequence length="212" mass="23063">MNLSSLKEQISYIIGRDMARNFSQQGLDLDVDILAASMKEGLSGEPSRLSQEQIQEAMMQLQQQMGGPEGDDDDDTSNDATMNNNKAEGEAFLAENKSKPGITTLPSGLQYEVLTEGSGRKPGPTSQVTTHYHGTLLNGNVFDSSYQRGQPATFGVNQVIAGWTEALQLMPEGSKWRLYIPSDMAYGKRGAGRDIGPDSALIFDVELLKVNN</sequence>
<reference evidence="9 10" key="1">
    <citation type="submission" date="2022-12" db="EMBL/GenBank/DDBJ databases">
        <title>Hymenobacter canadensis sp. nov. isolated from lake water of the Cambridge Bay, Canada.</title>
        <authorList>
            <person name="Kim W.H."/>
            <person name="Lee Y.M."/>
        </authorList>
    </citation>
    <scope>NUCLEOTIDE SEQUENCE [LARGE SCALE GENOMIC DNA]</scope>
    <source>
        <strain evidence="9 10">PAMC 29467</strain>
    </source>
</reference>
<comment type="catalytic activity">
    <reaction evidence="1 5 6">
        <text>[protein]-peptidylproline (omega=180) = [protein]-peptidylproline (omega=0)</text>
        <dbReference type="Rhea" id="RHEA:16237"/>
        <dbReference type="Rhea" id="RHEA-COMP:10747"/>
        <dbReference type="Rhea" id="RHEA-COMP:10748"/>
        <dbReference type="ChEBI" id="CHEBI:83833"/>
        <dbReference type="ChEBI" id="CHEBI:83834"/>
        <dbReference type="EC" id="5.2.1.8"/>
    </reaction>
</comment>
<name>A0ABY7LR33_9BACT</name>
<dbReference type="Pfam" id="PF00254">
    <property type="entry name" value="FKBP_C"/>
    <property type="match status" value="1"/>
</dbReference>
<organism evidence="9 10">
    <name type="scientific">Hymenobacter canadensis</name>
    <dbReference type="NCBI Taxonomy" id="2999067"/>
    <lineage>
        <taxon>Bacteria</taxon>
        <taxon>Pseudomonadati</taxon>
        <taxon>Bacteroidota</taxon>
        <taxon>Cytophagia</taxon>
        <taxon>Cytophagales</taxon>
        <taxon>Hymenobacteraceae</taxon>
        <taxon>Hymenobacter</taxon>
    </lineage>
</organism>
<evidence type="ECO:0000256" key="3">
    <source>
        <dbReference type="ARBA" id="ARBA00023110"/>
    </source>
</evidence>
<dbReference type="PANTHER" id="PTHR43811">
    <property type="entry name" value="FKBP-TYPE PEPTIDYL-PROLYL CIS-TRANS ISOMERASE FKPA"/>
    <property type="match status" value="1"/>
</dbReference>
<gene>
    <name evidence="9" type="ORF">O3303_04760</name>
</gene>
<dbReference type="PROSITE" id="PS50059">
    <property type="entry name" value="FKBP_PPIASE"/>
    <property type="match status" value="1"/>
</dbReference>
<comment type="similarity">
    <text evidence="2 6">Belongs to the FKBP-type PPIase family.</text>
</comment>
<evidence type="ECO:0000256" key="2">
    <source>
        <dbReference type="ARBA" id="ARBA00006577"/>
    </source>
</evidence>
<dbReference type="Pfam" id="PF01346">
    <property type="entry name" value="FKBP_N"/>
    <property type="match status" value="1"/>
</dbReference>
<dbReference type="EMBL" id="CP114767">
    <property type="protein sequence ID" value="WBA42874.1"/>
    <property type="molecule type" value="Genomic_DNA"/>
</dbReference>
<accession>A0ABY7LR33</accession>
<dbReference type="Gene3D" id="3.10.50.40">
    <property type="match status" value="1"/>
</dbReference>
<evidence type="ECO:0000256" key="7">
    <source>
        <dbReference type="SAM" id="MobiDB-lite"/>
    </source>
</evidence>
<dbReference type="Proteomes" id="UP001211005">
    <property type="component" value="Chromosome"/>
</dbReference>
<dbReference type="Gene3D" id="1.10.287.460">
    <property type="entry name" value="Peptidyl-prolyl cis-trans isomerase, FKBP-type, N-terminal domain"/>
    <property type="match status" value="1"/>
</dbReference>
<keyword evidence="10" id="KW-1185">Reference proteome</keyword>
<keyword evidence="3 5" id="KW-0697">Rotamase</keyword>
<evidence type="ECO:0000256" key="5">
    <source>
        <dbReference type="PROSITE-ProRule" id="PRU00277"/>
    </source>
</evidence>
<dbReference type="InterPro" id="IPR036944">
    <property type="entry name" value="PPIase_FKBP_N_sf"/>
</dbReference>
<dbReference type="PANTHER" id="PTHR43811:SF19">
    <property type="entry name" value="39 KDA FK506-BINDING NUCLEAR PROTEIN"/>
    <property type="match status" value="1"/>
</dbReference>
<feature type="domain" description="PPIase FKBP-type" evidence="8">
    <location>
        <begin position="125"/>
        <end position="211"/>
    </location>
</feature>